<organism evidence="1 2">
    <name type="scientific">Gordonia oryzae</name>
    <dbReference type="NCBI Taxonomy" id="2487349"/>
    <lineage>
        <taxon>Bacteria</taxon>
        <taxon>Bacillati</taxon>
        <taxon>Actinomycetota</taxon>
        <taxon>Actinomycetes</taxon>
        <taxon>Mycobacteriales</taxon>
        <taxon>Gordoniaceae</taxon>
        <taxon>Gordonia</taxon>
    </lineage>
</organism>
<dbReference type="SUPFAM" id="SSF54637">
    <property type="entry name" value="Thioesterase/thiol ester dehydrase-isomerase"/>
    <property type="match status" value="2"/>
</dbReference>
<reference evidence="1 2" key="1">
    <citation type="submission" date="2018-11" db="EMBL/GenBank/DDBJ databases">
        <title>Draft genome sequence of Gordonia sp. RS15-1S isolated from rice stems.</title>
        <authorList>
            <person name="Muangham S."/>
        </authorList>
    </citation>
    <scope>NUCLEOTIDE SEQUENCE [LARGE SCALE GENOMIC DNA]</scope>
    <source>
        <strain evidence="1 2">RS15-1S</strain>
    </source>
</reference>
<protein>
    <recommendedName>
        <fullName evidence="3">PaaI family thioesterase</fullName>
    </recommendedName>
</protein>
<dbReference type="AlphaFoldDB" id="A0A3N4G4P5"/>
<keyword evidence="2" id="KW-1185">Reference proteome</keyword>
<evidence type="ECO:0000313" key="1">
    <source>
        <dbReference type="EMBL" id="RPA57345.1"/>
    </source>
</evidence>
<evidence type="ECO:0000313" key="2">
    <source>
        <dbReference type="Proteomes" id="UP000267536"/>
    </source>
</evidence>
<name>A0A3N4G4P5_9ACTN</name>
<dbReference type="InterPro" id="IPR029069">
    <property type="entry name" value="HotDog_dom_sf"/>
</dbReference>
<dbReference type="Gene3D" id="3.10.129.10">
    <property type="entry name" value="Hotdog Thioesterase"/>
    <property type="match status" value="2"/>
</dbReference>
<proteinExistence type="predicted"/>
<evidence type="ECO:0008006" key="3">
    <source>
        <dbReference type="Google" id="ProtNLM"/>
    </source>
</evidence>
<dbReference type="EMBL" id="RKMH01000017">
    <property type="protein sequence ID" value="RPA57345.1"/>
    <property type="molecule type" value="Genomic_DNA"/>
</dbReference>
<dbReference type="Proteomes" id="UP000267536">
    <property type="component" value="Unassembled WGS sequence"/>
</dbReference>
<accession>A0A3N4G4P5</accession>
<sequence length="308" mass="32331">MDEPPTTELRRALPIFDADNASASMGITLDALDADGAEFIQVTQPWFAGMDGHISRASLGPLLDAVLGAMAYIHTPERTFVVSALHAAFVGDYGDGDALIARPTSILTDAVSDTVVVTAQVSRSADDNQVVATASCRAVPIERPRTDVTTEHGVLAPNDAIGSAPIDPGVSGREQLDACIGGTSLPAPLPRTLRMTVTGIHESRVTGRWLPATWMTNPLGSVQGGIVFAVAAEAASLAATLVRAPHQQLSFGDVAVDLLASPQPDLDIAWTAMLVRSGRRLVSAEVTIGDPAHSSVYARARCTFFRVD</sequence>
<gene>
    <name evidence="1" type="ORF">EF294_19045</name>
</gene>
<comment type="caution">
    <text evidence="1">The sequence shown here is derived from an EMBL/GenBank/DDBJ whole genome shotgun (WGS) entry which is preliminary data.</text>
</comment>